<reference evidence="2 3" key="1">
    <citation type="journal article" date="2018" name="Front. Microbiol.">
        <title>Hydrolytic Capabilities as a Key to Environmental Success: Chitinolytic and Cellulolytic Acidobacteria From Acidic Sub-arctic Soils and Boreal Peatlands.</title>
        <authorList>
            <person name="Belova S.E."/>
            <person name="Ravin N.V."/>
            <person name="Pankratov T.A."/>
            <person name="Rakitin A.L."/>
            <person name="Ivanova A.A."/>
            <person name="Beletsky A.V."/>
            <person name="Mardanov A.V."/>
            <person name="Sinninghe Damste J.S."/>
            <person name="Dedysh S.N."/>
        </authorList>
    </citation>
    <scope>NUCLEOTIDE SEQUENCE [LARGE SCALE GENOMIC DNA]</scope>
    <source>
        <strain evidence="2 3">SBC82</strain>
    </source>
</reference>
<dbReference type="Proteomes" id="UP000253606">
    <property type="component" value="Chromosome"/>
</dbReference>
<dbReference type="AlphaFoldDB" id="A0A2Z5FYQ1"/>
<accession>A0A2Z5FYQ1</accession>
<protein>
    <submittedName>
        <fullName evidence="2">Uncharacterized protein</fullName>
    </submittedName>
</protein>
<gene>
    <name evidence="2" type="ORF">ACPOL_2520</name>
</gene>
<sequence length="39" mass="4270">MAEVKSDSKRGVSLDVYAVALALILALLVRFNLLPPVTW</sequence>
<proteinExistence type="predicted"/>
<name>A0A2Z5FYQ1_9BACT</name>
<keyword evidence="1" id="KW-0812">Transmembrane</keyword>
<dbReference type="KEGG" id="abas:ACPOL_2520"/>
<dbReference type="EMBL" id="CP030840">
    <property type="protein sequence ID" value="AXC11840.1"/>
    <property type="molecule type" value="Genomic_DNA"/>
</dbReference>
<evidence type="ECO:0000313" key="2">
    <source>
        <dbReference type="EMBL" id="AXC11840.1"/>
    </source>
</evidence>
<feature type="transmembrane region" description="Helical" evidence="1">
    <location>
        <begin position="12"/>
        <end position="33"/>
    </location>
</feature>
<organism evidence="2 3">
    <name type="scientific">Acidisarcina polymorpha</name>
    <dbReference type="NCBI Taxonomy" id="2211140"/>
    <lineage>
        <taxon>Bacteria</taxon>
        <taxon>Pseudomonadati</taxon>
        <taxon>Acidobacteriota</taxon>
        <taxon>Terriglobia</taxon>
        <taxon>Terriglobales</taxon>
        <taxon>Acidobacteriaceae</taxon>
        <taxon>Acidisarcina</taxon>
    </lineage>
</organism>
<evidence type="ECO:0000256" key="1">
    <source>
        <dbReference type="SAM" id="Phobius"/>
    </source>
</evidence>
<evidence type="ECO:0000313" key="3">
    <source>
        <dbReference type="Proteomes" id="UP000253606"/>
    </source>
</evidence>
<keyword evidence="3" id="KW-1185">Reference proteome</keyword>
<keyword evidence="1" id="KW-0472">Membrane</keyword>
<keyword evidence="1" id="KW-1133">Transmembrane helix</keyword>